<keyword evidence="6 8" id="KW-0472">Membrane</keyword>
<evidence type="ECO:0000256" key="5">
    <source>
        <dbReference type="ARBA" id="ARBA00022989"/>
    </source>
</evidence>
<accession>A0A8H7LJV3</accession>
<keyword evidence="2" id="KW-0813">Transport</keyword>
<proteinExistence type="predicted"/>
<evidence type="ECO:0000256" key="8">
    <source>
        <dbReference type="SAM" id="Phobius"/>
    </source>
</evidence>
<evidence type="ECO:0000313" key="10">
    <source>
        <dbReference type="EMBL" id="KAF8678852.1"/>
    </source>
</evidence>
<evidence type="ECO:0000256" key="1">
    <source>
        <dbReference type="ARBA" id="ARBA00004141"/>
    </source>
</evidence>
<comment type="caution">
    <text evidence="10">The sequence shown here is derived from an EMBL/GenBank/DDBJ whole genome shotgun (WGS) entry which is preliminary data.</text>
</comment>
<keyword evidence="5 8" id="KW-1133">Transmembrane helix</keyword>
<feature type="region of interest" description="Disordered" evidence="7">
    <location>
        <begin position="1"/>
        <end position="43"/>
    </location>
</feature>
<evidence type="ECO:0000256" key="6">
    <source>
        <dbReference type="ARBA" id="ARBA00023136"/>
    </source>
</evidence>
<dbReference type="GO" id="GO:0016020">
    <property type="term" value="C:membrane"/>
    <property type="evidence" value="ECO:0007669"/>
    <property type="project" value="UniProtKB-SubCell"/>
</dbReference>
<dbReference type="PANTHER" id="PTHR43341">
    <property type="entry name" value="AMINO ACID PERMEASE"/>
    <property type="match status" value="1"/>
</dbReference>
<feature type="transmembrane region" description="Helical" evidence="8">
    <location>
        <begin position="226"/>
        <end position="250"/>
    </location>
</feature>
<dbReference type="PIRSF" id="PIRSF006060">
    <property type="entry name" value="AA_transporter"/>
    <property type="match status" value="1"/>
</dbReference>
<keyword evidence="4" id="KW-0029">Amino-acid transport</keyword>
<dbReference type="InterPro" id="IPR050524">
    <property type="entry name" value="APC_YAT"/>
</dbReference>
<gene>
    <name evidence="10" type="ORF">RHS04_05024</name>
</gene>
<keyword evidence="3 8" id="KW-0812">Transmembrane</keyword>
<feature type="transmembrane region" description="Helical" evidence="8">
    <location>
        <begin position="426"/>
        <end position="445"/>
    </location>
</feature>
<dbReference type="Pfam" id="PF00324">
    <property type="entry name" value="AA_permease"/>
    <property type="match status" value="1"/>
</dbReference>
<comment type="subcellular location">
    <subcellularLocation>
        <location evidence="1">Membrane</location>
        <topology evidence="1">Multi-pass membrane protein</topology>
    </subcellularLocation>
</comment>
<feature type="transmembrane region" description="Helical" evidence="8">
    <location>
        <begin position="380"/>
        <end position="405"/>
    </location>
</feature>
<dbReference type="GO" id="GO:0015171">
    <property type="term" value="F:amino acid transmembrane transporter activity"/>
    <property type="evidence" value="ECO:0007669"/>
    <property type="project" value="TreeGrafter"/>
</dbReference>
<feature type="transmembrane region" description="Helical" evidence="8">
    <location>
        <begin position="451"/>
        <end position="479"/>
    </location>
</feature>
<dbReference type="PANTHER" id="PTHR43341:SF1">
    <property type="entry name" value="GENERAL AMINO-ACID PERMEASE GAP1"/>
    <property type="match status" value="1"/>
</dbReference>
<feature type="compositionally biased region" description="Polar residues" evidence="7">
    <location>
        <begin position="16"/>
        <end position="36"/>
    </location>
</feature>
<dbReference type="AlphaFoldDB" id="A0A8H7LJV3"/>
<evidence type="ECO:0000313" key="11">
    <source>
        <dbReference type="Proteomes" id="UP000650582"/>
    </source>
</evidence>
<name>A0A8H7LJV3_9AGAM</name>
<evidence type="ECO:0000259" key="9">
    <source>
        <dbReference type="Pfam" id="PF00324"/>
    </source>
</evidence>
<dbReference type="EMBL" id="JACYCC010000038">
    <property type="protein sequence ID" value="KAF8678852.1"/>
    <property type="molecule type" value="Genomic_DNA"/>
</dbReference>
<evidence type="ECO:0000256" key="4">
    <source>
        <dbReference type="ARBA" id="ARBA00022970"/>
    </source>
</evidence>
<feature type="transmembrane region" description="Helical" evidence="8">
    <location>
        <begin position="534"/>
        <end position="551"/>
    </location>
</feature>
<organism evidence="10 11">
    <name type="scientific">Rhizoctonia solani</name>
    <dbReference type="NCBI Taxonomy" id="456999"/>
    <lineage>
        <taxon>Eukaryota</taxon>
        <taxon>Fungi</taxon>
        <taxon>Dikarya</taxon>
        <taxon>Basidiomycota</taxon>
        <taxon>Agaricomycotina</taxon>
        <taxon>Agaricomycetes</taxon>
        <taxon>Cantharellales</taxon>
        <taxon>Ceratobasidiaceae</taxon>
        <taxon>Rhizoctonia</taxon>
    </lineage>
</organism>
<protein>
    <submittedName>
        <fullName evidence="10">Amino acid permease</fullName>
    </submittedName>
</protein>
<dbReference type="FunFam" id="1.20.1740.10:FF:000001">
    <property type="entry name" value="Amino acid permease"/>
    <property type="match status" value="1"/>
</dbReference>
<evidence type="ECO:0000256" key="2">
    <source>
        <dbReference type="ARBA" id="ARBA00022448"/>
    </source>
</evidence>
<dbReference type="Gene3D" id="1.20.1740.10">
    <property type="entry name" value="Amino acid/polyamine transporter I"/>
    <property type="match status" value="1"/>
</dbReference>
<dbReference type="Proteomes" id="UP000650582">
    <property type="component" value="Unassembled WGS sequence"/>
</dbReference>
<feature type="transmembrane region" description="Helical" evidence="8">
    <location>
        <begin position="500"/>
        <end position="522"/>
    </location>
</feature>
<evidence type="ECO:0000256" key="3">
    <source>
        <dbReference type="ARBA" id="ARBA00022692"/>
    </source>
</evidence>
<feature type="transmembrane region" description="Helical" evidence="8">
    <location>
        <begin position="327"/>
        <end position="346"/>
    </location>
</feature>
<feature type="transmembrane region" description="Helical" evidence="8">
    <location>
        <begin position="100"/>
        <end position="119"/>
    </location>
</feature>
<reference evidence="10" key="1">
    <citation type="submission" date="2020-09" db="EMBL/GenBank/DDBJ databases">
        <title>Comparative genome analyses of four rice-infecting Rhizoctonia solani isolates reveal extensive enrichment of homogalacturonan modification genes.</title>
        <authorList>
            <person name="Lee D.-Y."/>
            <person name="Jeon J."/>
            <person name="Kim K.-T."/>
            <person name="Cheong K."/>
            <person name="Song H."/>
            <person name="Choi G."/>
            <person name="Ko J."/>
            <person name="Opiyo S.O."/>
            <person name="Zuo S."/>
            <person name="Madhav S."/>
            <person name="Lee Y.-H."/>
            <person name="Wang G.-L."/>
        </authorList>
    </citation>
    <scope>NUCLEOTIDE SEQUENCE</scope>
    <source>
        <strain evidence="10">AG1-IA YN-7</strain>
    </source>
</reference>
<feature type="transmembrane region" description="Helical" evidence="8">
    <location>
        <begin position="162"/>
        <end position="180"/>
    </location>
</feature>
<feature type="domain" description="Amino acid permease/ SLC12A" evidence="9">
    <location>
        <begin position="73"/>
        <end position="554"/>
    </location>
</feature>
<sequence length="605" mass="66827">MNSSLPILEQGYVTPDASSTRSSGQQPMDQTPQTPSKLPDKDIERNSIYSNDVPWEAHPERLADVRRGLKQRHIHMFALAGTIGKFLWKHARPCKALAEAGPLGAFLGYTVMGLITAAAELQYLVGAWLTDWGFSSPVSGGFVRHTTKFVDPVLGAVTGWNFWYSMAITAVCHIGLRKYTSQFVSRSYRSTTVISHVERHIVVTVFWIPMVLINLGPVRVYGEVEFGFALLKITLIVVLLLVGLVITAGGGPTHESIGFRYWRDPGPFRQLALSEGQTIGGSWGKFLAVWSTLINAAFAYGNIQVVAIAGCETKNPRVAIPKAVNKTFSRVVLFYISSVFMIGLLLPSTEPLLLGGDGTAAQSPFVIAMHRARIRVLPDIVNAVVLSSAFSSGVSCIFIASRSLIGLAEDGNAPVIFSRTNRLGNPWVAVMCSSAFGALGYLSVTEKSMKVLLWLINLSAVAGLVSWIILCIGYLRFYAAIKAQGYTRDDLPYRAPFQPFTAWFALVMVILITFFSGLRVFLAGQFSVADFLSNYVNIFVFLGLYITWKLYTRDRQIYRPATKVDLSEFEAIRQEREQNLTTLPTLIYMNISGLPKLGLFDRVFI</sequence>
<evidence type="ECO:0000256" key="7">
    <source>
        <dbReference type="SAM" id="MobiDB-lite"/>
    </source>
</evidence>
<dbReference type="InterPro" id="IPR004841">
    <property type="entry name" value="AA-permease/SLC12A_dom"/>
</dbReference>